<evidence type="ECO:0000313" key="3">
    <source>
        <dbReference type="EMBL" id="THV68770.1"/>
    </source>
</evidence>
<reference evidence="3 4" key="1">
    <citation type="submission" date="2018-10" db="EMBL/GenBank/DDBJ databases">
        <title>Fifty Aureobasidium pullulans genomes reveal a recombining polyextremotolerant generalist.</title>
        <authorList>
            <person name="Gostincar C."/>
            <person name="Turk M."/>
            <person name="Zajc J."/>
            <person name="Gunde-Cimerman N."/>
        </authorList>
    </citation>
    <scope>NUCLEOTIDE SEQUENCE [LARGE SCALE GENOMIC DNA]</scope>
    <source>
        <strain evidence="3 4">EXF-11900</strain>
    </source>
</reference>
<dbReference type="EMBL" id="QZAF01000295">
    <property type="protein sequence ID" value="THV68770.1"/>
    <property type="molecule type" value="Genomic_DNA"/>
</dbReference>
<evidence type="ECO:0000313" key="4">
    <source>
        <dbReference type="Proteomes" id="UP000304951"/>
    </source>
</evidence>
<dbReference type="Proteomes" id="UP000304951">
    <property type="component" value="Unassembled WGS sequence"/>
</dbReference>
<accession>A0A4S8SE28</accession>
<feature type="region of interest" description="Disordered" evidence="1">
    <location>
        <begin position="90"/>
        <end position="146"/>
    </location>
</feature>
<feature type="region of interest" description="Disordered" evidence="1">
    <location>
        <begin position="233"/>
        <end position="296"/>
    </location>
</feature>
<organism evidence="3 4">
    <name type="scientific">Aureobasidium pullulans</name>
    <name type="common">Black yeast</name>
    <name type="synonym">Pullularia pullulans</name>
    <dbReference type="NCBI Taxonomy" id="5580"/>
    <lineage>
        <taxon>Eukaryota</taxon>
        <taxon>Fungi</taxon>
        <taxon>Dikarya</taxon>
        <taxon>Ascomycota</taxon>
        <taxon>Pezizomycotina</taxon>
        <taxon>Dothideomycetes</taxon>
        <taxon>Dothideomycetidae</taxon>
        <taxon>Dothideales</taxon>
        <taxon>Saccotheciaceae</taxon>
        <taxon>Aureobasidium</taxon>
    </lineage>
</organism>
<keyword evidence="2" id="KW-0732">Signal</keyword>
<dbReference type="AlphaFoldDB" id="A0A4S8SE28"/>
<feature type="signal peptide" evidence="2">
    <location>
        <begin position="1"/>
        <end position="21"/>
    </location>
</feature>
<proteinExistence type="predicted"/>
<evidence type="ECO:0000256" key="2">
    <source>
        <dbReference type="SAM" id="SignalP"/>
    </source>
</evidence>
<feature type="compositionally biased region" description="Basic and acidic residues" evidence="1">
    <location>
        <begin position="90"/>
        <end position="100"/>
    </location>
</feature>
<feature type="compositionally biased region" description="Basic residues" evidence="1">
    <location>
        <begin position="101"/>
        <end position="123"/>
    </location>
</feature>
<name>A0A4S8SE28_AURPU</name>
<feature type="compositionally biased region" description="Basic and acidic residues" evidence="1">
    <location>
        <begin position="248"/>
        <end position="296"/>
    </location>
</feature>
<gene>
    <name evidence="3" type="ORF">D6D28_06413</name>
</gene>
<comment type="caution">
    <text evidence="3">The sequence shown here is derived from an EMBL/GenBank/DDBJ whole genome shotgun (WGS) entry which is preliminary data.</text>
</comment>
<protein>
    <submittedName>
        <fullName evidence="3">Uncharacterized protein</fullName>
    </submittedName>
</protein>
<evidence type="ECO:0000256" key="1">
    <source>
        <dbReference type="SAM" id="MobiDB-lite"/>
    </source>
</evidence>
<sequence>MTAAAILLSLTFLTSPSLVLSSFLHDVLCSDTLCLNFPCFTQHHLDITVANVGAANMPSLTNVLLHSIAYMAEKFPDKWMEKIPYYRAREEEMEKEERDARRARKHSHKRSSSHKSSRSHRSHRRDDYYADEEASDEYDGEEYDRRDRRRHRSLDGRRREEEARFNRRSYNPADYAPVDKYGYAVHSTANPYPVGNGTVPGAIPVTTSIANGHRPTSSSGPIPGYVPYAHVYSTPAQSTKPDYPYASDARDSPRGSSDRYERRDYHADPRGRRYNDSRDYADDADVKYRRRDSRYD</sequence>
<feature type="compositionally biased region" description="Acidic residues" evidence="1">
    <location>
        <begin position="129"/>
        <end position="142"/>
    </location>
</feature>
<feature type="chain" id="PRO_5020455082" evidence="2">
    <location>
        <begin position="22"/>
        <end position="296"/>
    </location>
</feature>